<keyword evidence="4" id="KW-0802">TPR repeat</keyword>
<dbReference type="InterPro" id="IPR039663">
    <property type="entry name" value="AIP/AIPL1/TTC9"/>
</dbReference>
<dbReference type="GO" id="GO:0005737">
    <property type="term" value="C:cytoplasm"/>
    <property type="evidence" value="ECO:0007669"/>
    <property type="project" value="UniProtKB-SubCell"/>
</dbReference>
<feature type="domain" description="AIP/AIPL N-terminal FKBP-type PPIase" evidence="6">
    <location>
        <begin position="26"/>
        <end position="154"/>
    </location>
</feature>
<dbReference type="InterPro" id="IPR019734">
    <property type="entry name" value="TPR_rpt"/>
</dbReference>
<dbReference type="PANTHER" id="PTHR11242:SF1">
    <property type="entry name" value="PPIASE FKBP-TYPE DOMAIN-CONTAINING PROTEIN"/>
    <property type="match status" value="1"/>
</dbReference>
<dbReference type="Gene3D" id="3.10.50.40">
    <property type="match status" value="1"/>
</dbReference>
<comment type="caution">
    <text evidence="7">The sequence shown here is derived from an EMBL/GenBank/DDBJ whole genome shotgun (WGS) entry which is preliminary data.</text>
</comment>
<dbReference type="PANTHER" id="PTHR11242">
    <property type="entry name" value="ARYL HYDROCARBON RECEPTOR INTERACTING PROTEIN RELATED"/>
    <property type="match status" value="1"/>
</dbReference>
<dbReference type="FunFam" id="1.25.40.10:FF:000052">
    <property type="entry name" value="Aryl-hydrocarbon-interacting protein-like 1"/>
    <property type="match status" value="1"/>
</dbReference>
<evidence type="ECO:0000256" key="2">
    <source>
        <dbReference type="ARBA" id="ARBA00022490"/>
    </source>
</evidence>
<name>A0AAW1ZPK7_CULAL</name>
<dbReference type="Gene3D" id="1.25.40.10">
    <property type="entry name" value="Tetratricopeptide repeat domain"/>
    <property type="match status" value="2"/>
</dbReference>
<accession>A0AAW1ZPK7</accession>
<dbReference type="InterPro" id="IPR011990">
    <property type="entry name" value="TPR-like_helical_dom_sf"/>
</dbReference>
<evidence type="ECO:0000256" key="4">
    <source>
        <dbReference type="ARBA" id="ARBA00022803"/>
    </source>
</evidence>
<evidence type="ECO:0000256" key="5">
    <source>
        <dbReference type="SAM" id="MobiDB-lite"/>
    </source>
</evidence>
<feature type="compositionally biased region" description="Basic and acidic residues" evidence="5">
    <location>
        <begin position="375"/>
        <end position="387"/>
    </location>
</feature>
<dbReference type="SUPFAM" id="SSF54534">
    <property type="entry name" value="FKBP-like"/>
    <property type="match status" value="1"/>
</dbReference>
<feature type="compositionally biased region" description="Polar residues" evidence="5">
    <location>
        <begin position="656"/>
        <end position="666"/>
    </location>
</feature>
<keyword evidence="8" id="KW-1185">Reference proteome</keyword>
<dbReference type="GO" id="GO:0003755">
    <property type="term" value="F:peptidyl-prolyl cis-trans isomerase activity"/>
    <property type="evidence" value="ECO:0007669"/>
    <property type="project" value="InterPro"/>
</dbReference>
<proteinExistence type="predicted"/>
<protein>
    <recommendedName>
        <fullName evidence="6">AIP/AIPL N-terminal FKBP-type PPIase domain-containing protein</fullName>
    </recommendedName>
</protein>
<feature type="compositionally biased region" description="Basic and acidic residues" evidence="5">
    <location>
        <begin position="347"/>
        <end position="367"/>
    </location>
</feature>
<evidence type="ECO:0000313" key="8">
    <source>
        <dbReference type="Proteomes" id="UP001479290"/>
    </source>
</evidence>
<evidence type="ECO:0000259" key="6">
    <source>
        <dbReference type="Pfam" id="PF23322"/>
    </source>
</evidence>
<organism evidence="7 8">
    <name type="scientific">Culter alburnus</name>
    <name type="common">Topmouth culter</name>
    <dbReference type="NCBI Taxonomy" id="194366"/>
    <lineage>
        <taxon>Eukaryota</taxon>
        <taxon>Metazoa</taxon>
        <taxon>Chordata</taxon>
        <taxon>Craniata</taxon>
        <taxon>Vertebrata</taxon>
        <taxon>Euteleostomi</taxon>
        <taxon>Actinopterygii</taxon>
        <taxon>Neopterygii</taxon>
        <taxon>Teleostei</taxon>
        <taxon>Ostariophysi</taxon>
        <taxon>Cypriniformes</taxon>
        <taxon>Xenocyprididae</taxon>
        <taxon>Xenocypridinae</taxon>
        <taxon>Culter</taxon>
    </lineage>
</organism>
<comment type="subcellular location">
    <subcellularLocation>
        <location evidence="1">Cytoplasm</location>
    </subcellularLocation>
</comment>
<reference evidence="7 8" key="1">
    <citation type="submission" date="2024-05" db="EMBL/GenBank/DDBJ databases">
        <title>A high-quality chromosomal-level genome assembly of Topmouth culter (Culter alburnus).</title>
        <authorList>
            <person name="Zhao H."/>
        </authorList>
    </citation>
    <scope>NUCLEOTIDE SEQUENCE [LARGE SCALE GENOMIC DNA]</scope>
    <source>
        <strain evidence="7">CATC2023</strain>
        <tissue evidence="7">Muscle</tissue>
    </source>
</reference>
<keyword evidence="2" id="KW-0963">Cytoplasm</keyword>
<evidence type="ECO:0000256" key="3">
    <source>
        <dbReference type="ARBA" id="ARBA00022737"/>
    </source>
</evidence>
<feature type="region of interest" description="Disordered" evidence="5">
    <location>
        <begin position="560"/>
        <end position="768"/>
    </location>
</feature>
<dbReference type="InterPro" id="IPR046357">
    <property type="entry name" value="PPIase_dom_sf"/>
</dbReference>
<feature type="compositionally biased region" description="Basic and acidic residues" evidence="5">
    <location>
        <begin position="604"/>
        <end position="655"/>
    </location>
</feature>
<dbReference type="EMBL" id="JAWDJR010000014">
    <property type="protein sequence ID" value="KAK9963246.1"/>
    <property type="molecule type" value="Genomic_DNA"/>
</dbReference>
<dbReference type="SUPFAM" id="SSF48452">
    <property type="entry name" value="TPR-like"/>
    <property type="match status" value="2"/>
</dbReference>
<evidence type="ECO:0000313" key="7">
    <source>
        <dbReference type="EMBL" id="KAK9963246.1"/>
    </source>
</evidence>
<feature type="compositionally biased region" description="Basic residues" evidence="5">
    <location>
        <begin position="759"/>
        <end position="768"/>
    </location>
</feature>
<feature type="region of interest" description="Disordered" evidence="5">
    <location>
        <begin position="331"/>
        <end position="391"/>
    </location>
</feature>
<feature type="compositionally biased region" description="Basic residues" evidence="5">
    <location>
        <begin position="568"/>
        <end position="577"/>
    </location>
</feature>
<dbReference type="Proteomes" id="UP001479290">
    <property type="component" value="Unassembled WGS sequence"/>
</dbReference>
<feature type="compositionally biased region" description="Basic and acidic residues" evidence="5">
    <location>
        <begin position="683"/>
        <end position="719"/>
    </location>
</feature>
<dbReference type="Pfam" id="PF23322">
    <property type="entry name" value="PPIase_AIP"/>
    <property type="match status" value="1"/>
</dbReference>
<evidence type="ECO:0000256" key="1">
    <source>
        <dbReference type="ARBA" id="ARBA00004496"/>
    </source>
</evidence>
<gene>
    <name evidence="7" type="ORF">ABG768_006446</name>
</gene>
<dbReference type="AlphaFoldDB" id="A0AAW1ZPK7"/>
<dbReference type="InterPro" id="IPR056277">
    <property type="entry name" value="PPIase_AIP"/>
</dbReference>
<sequence length="768" mass="88254">MEETYLLDHPGVKKKILHGGQGPLPHFPKGTKLVFHFQTLLDNFERTVIDDSRKNKHPAEIFVGKMFKMEVWEVLLTSMRIGEVAEFWCDAIHTGLYPIVSKGMRLVAQGKDPLDGQKHMCGMGNVFHYHSTGFPELDEIMRTPQPLIFIMELISVGDPFSYQRESWMMEKDEKLKVVPSLHLLGNALVKQGRFREAAVKYQEAVVLLRTVQSREMPGDEDYINLGRLIIPLVLNYCQCMLELEEYYEVIEHTTELLDKHKDCVKAYYKRAKAYAAVWSEREARKDFQMVANLDITLSRLVQRELNLLSERMKEKYWEDKERYWNIFEEKEEREMESEEEEKSAMPTKEESKVEHSQSPEEVKDAEKGMNPSVAEENKHDTTSEHSAGEANLKITALTEGKDWQQMLRLIMLLQDEGNFNVKEHKYSEATVKFKEALEYVDHLQTKVEHKGEDWESLEKVRLPLCLNLSQCKLELGEYQEVVDLNSKLLKKHKDNLKAVYQRARAHSALCNEDEARRDFTRVVQLDPTFKPIVKQEIKKMGENIRVKSVNENKNYWMNTQEKWEKKTQVKRGKKTKKGVTWADESKMSAGNDEGHLGRSGCSGKSEESCSVKAGNKDQEQDEKKNDESQRDESSLTLKESKAKTDNTAADNERDSVQSNVPGNSIQRSEKDSGGSETLLTNDITKKNDAQDEITDEKQECPEKSDKDASSGAPREERLTDTTGDDEPEESNTATEFKMEKTSVEEPTGASPAKPEKSTKNVKCKQKKK</sequence>
<dbReference type="SMART" id="SM00028">
    <property type="entry name" value="TPR"/>
    <property type="match status" value="5"/>
</dbReference>
<keyword evidence="3" id="KW-0677">Repeat</keyword>